<evidence type="ECO:0000313" key="3">
    <source>
        <dbReference type="Proteomes" id="UP000522313"/>
    </source>
</evidence>
<organism evidence="2 3">
    <name type="scientific">Sphingomonas endophytica</name>
    <dbReference type="NCBI Taxonomy" id="869719"/>
    <lineage>
        <taxon>Bacteria</taxon>
        <taxon>Pseudomonadati</taxon>
        <taxon>Pseudomonadota</taxon>
        <taxon>Alphaproteobacteria</taxon>
        <taxon>Sphingomonadales</taxon>
        <taxon>Sphingomonadaceae</taxon>
        <taxon>Sphingomonas</taxon>
    </lineage>
</organism>
<evidence type="ECO:0000313" key="2">
    <source>
        <dbReference type="EMBL" id="MBB6504337.1"/>
    </source>
</evidence>
<comment type="caution">
    <text evidence="2">The sequence shown here is derived from an EMBL/GenBank/DDBJ whole genome shotgun (WGS) entry which is preliminary data.</text>
</comment>
<proteinExistence type="predicted"/>
<feature type="compositionally biased region" description="Basic and acidic residues" evidence="1">
    <location>
        <begin position="57"/>
        <end position="66"/>
    </location>
</feature>
<reference evidence="2 3" key="2">
    <citation type="submission" date="2020-08" db="EMBL/GenBank/DDBJ databases">
        <authorList>
            <person name="Partida-Martinez L."/>
            <person name="Huntemann M."/>
            <person name="Clum A."/>
            <person name="Wang J."/>
            <person name="Palaniappan K."/>
            <person name="Ritter S."/>
            <person name="Chen I.-M."/>
            <person name="Stamatis D."/>
            <person name="Reddy T."/>
            <person name="O'Malley R."/>
            <person name="Daum C."/>
            <person name="Shapiro N."/>
            <person name="Ivanova N."/>
            <person name="Kyrpides N."/>
            <person name="Woyke T."/>
        </authorList>
    </citation>
    <scope>NUCLEOTIDE SEQUENCE [LARGE SCALE GENOMIC DNA]</scope>
    <source>
        <strain evidence="2 3">AS3.13</strain>
    </source>
</reference>
<dbReference type="EMBL" id="JACHBT010000006">
    <property type="protein sequence ID" value="MBB6504337.1"/>
    <property type="molecule type" value="Genomic_DNA"/>
</dbReference>
<evidence type="ECO:0000256" key="1">
    <source>
        <dbReference type="SAM" id="MobiDB-lite"/>
    </source>
</evidence>
<dbReference type="Proteomes" id="UP000522313">
    <property type="component" value="Unassembled WGS sequence"/>
</dbReference>
<protein>
    <submittedName>
        <fullName evidence="2">Uncharacterized protein</fullName>
    </submittedName>
</protein>
<gene>
    <name evidence="2" type="ORF">F4693_001307</name>
</gene>
<accession>A0A7X0JCK8</accession>
<name>A0A7X0JCK8_9SPHN</name>
<reference evidence="2 3" key="1">
    <citation type="submission" date="2020-08" db="EMBL/GenBank/DDBJ databases">
        <title>The Agave Microbiome: Exploring the role of microbial communities in plant adaptations to desert environments.</title>
        <authorList>
            <person name="Partida-Martinez L.P."/>
        </authorList>
    </citation>
    <scope>NUCLEOTIDE SEQUENCE [LARGE SCALE GENOMIC DNA]</scope>
    <source>
        <strain evidence="2 3">AS3.13</strain>
    </source>
</reference>
<sequence length="66" mass="7196">MKPDLCTMAPNVSADDGVVTVLSRCGASYNLTAEAAMRLSEELVRSAARARGQQRMSEPRADDRLR</sequence>
<dbReference type="AlphaFoldDB" id="A0A7X0JCK8"/>
<feature type="region of interest" description="Disordered" evidence="1">
    <location>
        <begin position="46"/>
        <end position="66"/>
    </location>
</feature>